<dbReference type="InterPro" id="IPR039424">
    <property type="entry name" value="SBP_5"/>
</dbReference>
<feature type="signal peptide" evidence="3">
    <location>
        <begin position="1"/>
        <end position="21"/>
    </location>
</feature>
<organism evidence="5 6">
    <name type="scientific">Rhizobium helianthi</name>
    <dbReference type="NCBI Taxonomy" id="1132695"/>
    <lineage>
        <taxon>Bacteria</taxon>
        <taxon>Pseudomonadati</taxon>
        <taxon>Pseudomonadota</taxon>
        <taxon>Alphaproteobacteria</taxon>
        <taxon>Hyphomicrobiales</taxon>
        <taxon>Rhizobiaceae</taxon>
        <taxon>Rhizobium/Agrobacterium group</taxon>
        <taxon>Rhizobium</taxon>
    </lineage>
</organism>
<dbReference type="Gene3D" id="3.10.105.10">
    <property type="entry name" value="Dipeptide-binding Protein, Domain 3"/>
    <property type="match status" value="1"/>
</dbReference>
<comment type="caution">
    <text evidence="5">The sequence shown here is derived from an EMBL/GenBank/DDBJ whole genome shotgun (WGS) entry which is preliminary data.</text>
</comment>
<comment type="similarity">
    <text evidence="2">Belongs to the bacterial solute-binding protein 5 family.</text>
</comment>
<keyword evidence="6" id="KW-1185">Reference proteome</keyword>
<evidence type="ECO:0000313" key="5">
    <source>
        <dbReference type="EMBL" id="MFD1744166.1"/>
    </source>
</evidence>
<dbReference type="Pfam" id="PF00496">
    <property type="entry name" value="SBP_bac_5"/>
    <property type="match status" value="1"/>
</dbReference>
<evidence type="ECO:0000256" key="2">
    <source>
        <dbReference type="ARBA" id="ARBA00005695"/>
    </source>
</evidence>
<protein>
    <submittedName>
        <fullName evidence="5">ABC transporter substrate-binding protein</fullName>
    </submittedName>
</protein>
<accession>A0ABW4M0Y9</accession>
<evidence type="ECO:0000256" key="3">
    <source>
        <dbReference type="SAM" id="SignalP"/>
    </source>
</evidence>
<dbReference type="InterPro" id="IPR030678">
    <property type="entry name" value="Peptide/Ni-bd"/>
</dbReference>
<feature type="chain" id="PRO_5047383776" evidence="3">
    <location>
        <begin position="22"/>
        <end position="506"/>
    </location>
</feature>
<dbReference type="SUPFAM" id="SSF53850">
    <property type="entry name" value="Periplasmic binding protein-like II"/>
    <property type="match status" value="1"/>
</dbReference>
<dbReference type="PANTHER" id="PTHR30290:SF83">
    <property type="entry name" value="ABC TRANSPORTER SUBSTRATE-BINDING PROTEIN"/>
    <property type="match status" value="1"/>
</dbReference>
<dbReference type="EMBL" id="JBHUEQ010000003">
    <property type="protein sequence ID" value="MFD1744166.1"/>
    <property type="molecule type" value="Genomic_DNA"/>
</dbReference>
<evidence type="ECO:0000259" key="4">
    <source>
        <dbReference type="Pfam" id="PF00496"/>
    </source>
</evidence>
<reference evidence="6" key="1">
    <citation type="journal article" date="2019" name="Int. J. Syst. Evol. Microbiol.">
        <title>The Global Catalogue of Microorganisms (GCM) 10K type strain sequencing project: providing services to taxonomists for standard genome sequencing and annotation.</title>
        <authorList>
            <consortium name="The Broad Institute Genomics Platform"/>
            <consortium name="The Broad Institute Genome Sequencing Center for Infectious Disease"/>
            <person name="Wu L."/>
            <person name="Ma J."/>
        </authorList>
    </citation>
    <scope>NUCLEOTIDE SEQUENCE [LARGE SCALE GENOMIC DNA]</scope>
    <source>
        <strain evidence="6">CG52</strain>
    </source>
</reference>
<name>A0ABW4M0Y9_9HYPH</name>
<comment type="subcellular location">
    <subcellularLocation>
        <location evidence="1">Periplasm</location>
    </subcellularLocation>
</comment>
<dbReference type="Proteomes" id="UP001597322">
    <property type="component" value="Unassembled WGS sequence"/>
</dbReference>
<dbReference type="CDD" id="cd08490">
    <property type="entry name" value="PBP2_NikA_DppA_OppA_like_3"/>
    <property type="match status" value="1"/>
</dbReference>
<sequence length="506" mass="54636">MRITKALFLMLALGASMPVDHAQAEALKVAGPWEIAGLEPAQTGYIFSRLQVAETLVTTDRQGKLAPGLAQSWSVSGDGLVWTFKLRAHAVFHDGTPVTAQAAAAILQRSLGGVGLLSQAPIVDISAGEQELRFTLSKPFSALPAFLVHFSTIILAPSSFDSTGKVTQIIGTGPYKVKSLVPPARMELEASGQWWGGQPGISEVNYLAVGQGETRALMAESGEADLVFSMLPVSVDRLKSNPKLTVQVATIPRTRLLKLNTASPFFDQVEERQAISEAIDRVGISKVILRNGNLAATQLFPPSMQGWNFQDIQPQQKNIEHARELLKKAGWVPGADGILEKDGKRFSVTMLTYASWPELPPIATALQAQLRQVGIEVKVSVGNSSEIPARHKDGTLEMGLVSRLFSIVPDPVGALLQDYGPGGGDWGSMGWDNKDMQEIVSQLASTSDPAIRAPLQKRAVEILQQELPTIPVTWSELAIASSKRISGVDVDPFEVNYRLSSVHWAK</sequence>
<dbReference type="InterPro" id="IPR000914">
    <property type="entry name" value="SBP_5_dom"/>
</dbReference>
<feature type="domain" description="Solute-binding protein family 5" evidence="4">
    <location>
        <begin position="64"/>
        <end position="423"/>
    </location>
</feature>
<dbReference type="RefSeq" id="WP_377395635.1">
    <property type="nucleotide sequence ID" value="NZ_JBHUEQ010000003.1"/>
</dbReference>
<keyword evidence="3" id="KW-0732">Signal</keyword>
<dbReference type="Gene3D" id="3.40.190.10">
    <property type="entry name" value="Periplasmic binding protein-like II"/>
    <property type="match status" value="1"/>
</dbReference>
<proteinExistence type="inferred from homology"/>
<dbReference type="PANTHER" id="PTHR30290">
    <property type="entry name" value="PERIPLASMIC BINDING COMPONENT OF ABC TRANSPORTER"/>
    <property type="match status" value="1"/>
</dbReference>
<dbReference type="PIRSF" id="PIRSF002741">
    <property type="entry name" value="MppA"/>
    <property type="match status" value="1"/>
</dbReference>
<gene>
    <name evidence="5" type="ORF">ACFSE1_01715</name>
</gene>
<evidence type="ECO:0000313" key="6">
    <source>
        <dbReference type="Proteomes" id="UP001597322"/>
    </source>
</evidence>
<evidence type="ECO:0000256" key="1">
    <source>
        <dbReference type="ARBA" id="ARBA00004418"/>
    </source>
</evidence>